<dbReference type="InterPro" id="IPR028002">
    <property type="entry name" value="Myb_DNA-bind_5"/>
</dbReference>
<dbReference type="InterPro" id="IPR042383">
    <property type="entry name" value="FSBP"/>
</dbReference>
<accession>A0A8J7NNM5</accession>
<comment type="caution">
    <text evidence="4">The sequence shown here is derived from an EMBL/GenBank/DDBJ whole genome shotgun (WGS) entry which is preliminary data.</text>
</comment>
<sequence>MVGKARSSNFTQAEKLDLLRLLQPHVKVIEENKHRHSTILEKNRRWERIAESYNALVGGSRPPRTAQGLRTLYKRLKENAKQELVQQRRAQPAYRRQLSETTASLLLLVPSFFQGCQGAGTACLNRYVRQPPHSRDQHSVITQNPPARDQERHEILRFRTWTNFHTASLLGPGSTGAHSEEGPRPATRGADSSEESVHAGADAVQESPTLHCPSSASVTLASSPSSPALSPPTEVLSSSPSVDGPLQGALVRPLQKSLRLTREELEAKLENQRRLGLYIQLKREGLRKRQQLEEELLWARIKVEKLRAARLKRSLPELNCC</sequence>
<evidence type="ECO:0000313" key="4">
    <source>
        <dbReference type="EMBL" id="MBN3315285.1"/>
    </source>
</evidence>
<evidence type="ECO:0000256" key="2">
    <source>
        <dbReference type="SAM" id="MobiDB-lite"/>
    </source>
</evidence>
<reference evidence="4" key="1">
    <citation type="journal article" date="2021" name="Cell">
        <title>Tracing the genetic footprints of vertebrate landing in non-teleost ray-finned fishes.</title>
        <authorList>
            <person name="Bi X."/>
            <person name="Wang K."/>
            <person name="Yang L."/>
            <person name="Pan H."/>
            <person name="Jiang H."/>
            <person name="Wei Q."/>
            <person name="Fang M."/>
            <person name="Yu H."/>
            <person name="Zhu C."/>
            <person name="Cai Y."/>
            <person name="He Y."/>
            <person name="Gan X."/>
            <person name="Zeng H."/>
            <person name="Yu D."/>
            <person name="Zhu Y."/>
            <person name="Jiang H."/>
            <person name="Qiu Q."/>
            <person name="Yang H."/>
            <person name="Zhang Y.E."/>
            <person name="Wang W."/>
            <person name="Zhu M."/>
            <person name="He S."/>
            <person name="Zhang G."/>
        </authorList>
    </citation>
    <scope>NUCLEOTIDE SEQUENCE</scope>
    <source>
        <strain evidence="4">Allg_001</strain>
    </source>
</reference>
<dbReference type="Proteomes" id="UP000736164">
    <property type="component" value="Unassembled WGS sequence"/>
</dbReference>
<organism evidence="4 5">
    <name type="scientific">Atractosteus spatula</name>
    <name type="common">Alligator gar</name>
    <name type="synonym">Lepisosteus spatula</name>
    <dbReference type="NCBI Taxonomy" id="7917"/>
    <lineage>
        <taxon>Eukaryota</taxon>
        <taxon>Metazoa</taxon>
        <taxon>Chordata</taxon>
        <taxon>Craniata</taxon>
        <taxon>Vertebrata</taxon>
        <taxon>Euteleostomi</taxon>
        <taxon>Actinopterygii</taxon>
        <taxon>Neopterygii</taxon>
        <taxon>Holostei</taxon>
        <taxon>Semionotiformes</taxon>
        <taxon>Lepisosteidae</taxon>
        <taxon>Atractosteus</taxon>
    </lineage>
</organism>
<dbReference type="AlphaFoldDB" id="A0A8J7NNM5"/>
<feature type="compositionally biased region" description="Low complexity" evidence="2">
    <location>
        <begin position="213"/>
        <end position="233"/>
    </location>
</feature>
<evidence type="ECO:0000313" key="5">
    <source>
        <dbReference type="Proteomes" id="UP000736164"/>
    </source>
</evidence>
<evidence type="ECO:0000259" key="3">
    <source>
        <dbReference type="Pfam" id="PF13873"/>
    </source>
</evidence>
<feature type="non-terminal residue" evidence="4">
    <location>
        <position position="321"/>
    </location>
</feature>
<proteinExistence type="predicted"/>
<dbReference type="PANTHER" id="PTHR15386:SF0">
    <property type="entry name" value="FIBRINOGEN SILENCER-BINDING PROTEIN"/>
    <property type="match status" value="1"/>
</dbReference>
<feature type="domain" description="Myb/SANT-like DNA-binding" evidence="3">
    <location>
        <begin position="6"/>
        <end position="85"/>
    </location>
</feature>
<keyword evidence="1" id="KW-0175">Coiled coil</keyword>
<protein>
    <submittedName>
        <fullName evidence="4">FSBP protein</fullName>
    </submittedName>
</protein>
<feature type="region of interest" description="Disordered" evidence="2">
    <location>
        <begin position="167"/>
        <end position="247"/>
    </location>
</feature>
<evidence type="ECO:0000256" key="1">
    <source>
        <dbReference type="SAM" id="Coils"/>
    </source>
</evidence>
<feature type="region of interest" description="Disordered" evidence="2">
    <location>
        <begin position="131"/>
        <end position="151"/>
    </location>
</feature>
<keyword evidence="5" id="KW-1185">Reference proteome</keyword>
<dbReference type="EMBL" id="JAAWVO010020307">
    <property type="protein sequence ID" value="MBN3315285.1"/>
    <property type="molecule type" value="Genomic_DNA"/>
</dbReference>
<feature type="coiled-coil region" evidence="1">
    <location>
        <begin position="255"/>
        <end position="309"/>
    </location>
</feature>
<name>A0A8J7NNM5_ATRSP</name>
<dbReference type="Pfam" id="PF13873">
    <property type="entry name" value="Myb_DNA-bind_5"/>
    <property type="match status" value="1"/>
</dbReference>
<gene>
    <name evidence="4" type="primary">Fsbp_0</name>
    <name evidence="4" type="ORF">GTO95_0008674</name>
</gene>
<feature type="non-terminal residue" evidence="4">
    <location>
        <position position="1"/>
    </location>
</feature>
<dbReference type="PANTHER" id="PTHR15386">
    <property type="entry name" value="FIBRINOGEN SILENCER-BINDING PROTEIN"/>
    <property type="match status" value="1"/>
</dbReference>